<dbReference type="GO" id="GO:0005975">
    <property type="term" value="P:carbohydrate metabolic process"/>
    <property type="evidence" value="ECO:0007669"/>
    <property type="project" value="InterPro"/>
</dbReference>
<dbReference type="Gene3D" id="3.40.120.10">
    <property type="entry name" value="Alpha-D-Glucose-1,6-Bisphosphate, subunit A, domain 3"/>
    <property type="match status" value="3"/>
</dbReference>
<keyword evidence="5" id="KW-0597">Phosphoprotein</keyword>
<evidence type="ECO:0000259" key="11">
    <source>
        <dbReference type="Pfam" id="PF02878"/>
    </source>
</evidence>
<dbReference type="OrthoDB" id="9806956at2"/>
<dbReference type="InterPro" id="IPR005846">
    <property type="entry name" value="A-D-PHexomutase_a/b/a-III"/>
</dbReference>
<dbReference type="EMBL" id="FQTU01000006">
    <property type="protein sequence ID" value="SHE73948.1"/>
    <property type="molecule type" value="Genomic_DNA"/>
</dbReference>
<feature type="domain" description="Alpha-D-phosphohexomutase alpha/beta/alpha" evidence="11">
    <location>
        <begin position="43"/>
        <end position="180"/>
    </location>
</feature>
<feature type="domain" description="Alpha-D-phosphohexomutase alpha/beta/alpha" evidence="13">
    <location>
        <begin position="327"/>
        <end position="453"/>
    </location>
</feature>
<dbReference type="RefSeq" id="WP_073270086.1">
    <property type="nucleotide sequence ID" value="NZ_FQTU01000006.1"/>
</dbReference>
<evidence type="ECO:0000259" key="13">
    <source>
        <dbReference type="Pfam" id="PF02880"/>
    </source>
</evidence>
<accession>A0A1M4VY97</accession>
<evidence type="ECO:0000256" key="4">
    <source>
        <dbReference type="ARBA" id="ARBA00012728"/>
    </source>
</evidence>
<evidence type="ECO:0000313" key="15">
    <source>
        <dbReference type="Proteomes" id="UP000184251"/>
    </source>
</evidence>
<dbReference type="InterPro" id="IPR016066">
    <property type="entry name" value="A-D-PHexomutase_CS"/>
</dbReference>
<comment type="similarity">
    <text evidence="3 9">Belongs to the phosphohexose mutase family.</text>
</comment>
<feature type="domain" description="Alpha-D-phosphohexomutase C-terminal" evidence="10">
    <location>
        <begin position="511"/>
        <end position="554"/>
    </location>
</feature>
<dbReference type="PROSITE" id="PS00710">
    <property type="entry name" value="PGM_PMM"/>
    <property type="match status" value="1"/>
</dbReference>
<evidence type="ECO:0000313" key="14">
    <source>
        <dbReference type="EMBL" id="SHE73948.1"/>
    </source>
</evidence>
<evidence type="ECO:0000256" key="9">
    <source>
        <dbReference type="RuleBase" id="RU004326"/>
    </source>
</evidence>
<keyword evidence="7 9" id="KW-0460">Magnesium</keyword>
<dbReference type="SUPFAM" id="SSF53738">
    <property type="entry name" value="Phosphoglucomutase, first 3 domains"/>
    <property type="match status" value="3"/>
</dbReference>
<keyword evidence="6 9" id="KW-0479">Metal-binding</keyword>
<name>A0A1M4VY97_9FIRM</name>
<evidence type="ECO:0000256" key="8">
    <source>
        <dbReference type="ARBA" id="ARBA00023235"/>
    </source>
</evidence>
<dbReference type="SUPFAM" id="SSF55957">
    <property type="entry name" value="Phosphoglucomutase, C-terminal domain"/>
    <property type="match status" value="1"/>
</dbReference>
<dbReference type="GO" id="GO:0000287">
    <property type="term" value="F:magnesium ion binding"/>
    <property type="evidence" value="ECO:0007669"/>
    <property type="project" value="InterPro"/>
</dbReference>
<dbReference type="Proteomes" id="UP000184251">
    <property type="component" value="Unassembled WGS sequence"/>
</dbReference>
<comment type="catalytic activity">
    <reaction evidence="1">
        <text>alpha-D-glucose 1-phosphate = alpha-D-glucose 6-phosphate</text>
        <dbReference type="Rhea" id="RHEA:23536"/>
        <dbReference type="ChEBI" id="CHEBI:58225"/>
        <dbReference type="ChEBI" id="CHEBI:58601"/>
        <dbReference type="EC" id="5.4.2.2"/>
    </reaction>
</comment>
<keyword evidence="8" id="KW-0413">Isomerase</keyword>
<dbReference type="AlphaFoldDB" id="A0A1M4VY97"/>
<gene>
    <name evidence="14" type="ORF">SAMN02746064_01100</name>
</gene>
<dbReference type="GO" id="GO:0004614">
    <property type="term" value="F:phosphoglucomutase activity"/>
    <property type="evidence" value="ECO:0007669"/>
    <property type="project" value="UniProtKB-EC"/>
</dbReference>
<comment type="cofactor">
    <cofactor evidence="2">
        <name>Mg(2+)</name>
        <dbReference type="ChEBI" id="CHEBI:18420"/>
    </cofactor>
</comment>
<dbReference type="InterPro" id="IPR005844">
    <property type="entry name" value="A-D-PHexomutase_a/b/a-I"/>
</dbReference>
<dbReference type="Gene3D" id="3.30.310.50">
    <property type="entry name" value="Alpha-D-phosphohexomutase, C-terminal domain"/>
    <property type="match status" value="1"/>
</dbReference>
<dbReference type="GO" id="GO:0008973">
    <property type="term" value="F:phosphopentomutase activity"/>
    <property type="evidence" value="ECO:0007669"/>
    <property type="project" value="TreeGrafter"/>
</dbReference>
<organism evidence="14 15">
    <name type="scientific">Alkalibacter saccharofermentans DSM 14828</name>
    <dbReference type="NCBI Taxonomy" id="1120975"/>
    <lineage>
        <taxon>Bacteria</taxon>
        <taxon>Bacillati</taxon>
        <taxon>Bacillota</taxon>
        <taxon>Clostridia</taxon>
        <taxon>Eubacteriales</taxon>
        <taxon>Eubacteriaceae</taxon>
        <taxon>Alkalibacter</taxon>
    </lineage>
</organism>
<evidence type="ECO:0000256" key="7">
    <source>
        <dbReference type="ARBA" id="ARBA00022842"/>
    </source>
</evidence>
<evidence type="ECO:0000256" key="2">
    <source>
        <dbReference type="ARBA" id="ARBA00001946"/>
    </source>
</evidence>
<dbReference type="PANTHER" id="PTHR45745:SF1">
    <property type="entry name" value="PHOSPHOGLUCOMUTASE 2B-RELATED"/>
    <property type="match status" value="1"/>
</dbReference>
<dbReference type="GO" id="GO:0006166">
    <property type="term" value="P:purine ribonucleoside salvage"/>
    <property type="evidence" value="ECO:0007669"/>
    <property type="project" value="TreeGrafter"/>
</dbReference>
<sequence>MLYEEKCQNWLKSDYVKEEDKEELKKVLNDPKELEDRFYRNLEFGTAGLRGIMGMGTNRMNTYIVDITTQGLANYISKWGQKAMERGVVIAYDSRNNSELFAETAALVLAGNNINTYLFDSLRSVPQLSYAIRKLGCVSGIVITASHNPPAYNGYKVYWEEGYQLPPQAADEISEEINKIMDFSAIRKTDKTAALDKGLLKIISEEIDGPYINEILKGITRKELIDKYGEDINIVYTPLHGSGNVPLRRALKEAGFKNVHVVKEQELPDGNFPTVKEPNPEKPDVFKLAIELANEKGGDILMGTDPDADRLGVAYKNRDGGYTNLTGNEIGILLVKYMLTTMKEQNRLTDKGVIIKSIVSTELVEDIAKSYGVKLINTLTGFKYIGELIEEYSKTKVKDFIMGFEESYGYLLGTHCRDKDAIMTALVLSEMVLYYKEHDKDLGEVLDDIYKEYGYCIDHIISFEMAGKEGAGKIQKIVDYFRRSMPMKWNDKKVTVIEDYQLAKRNIVGEGAEDITLPKSNVIKAYLEDGTWFCIRPSGTEPKIKIYFSVRGNSRDEAKISLEELVKEIRQQVDGVMA</sequence>
<dbReference type="Pfam" id="PF02878">
    <property type="entry name" value="PGM_PMM_I"/>
    <property type="match status" value="1"/>
</dbReference>
<dbReference type="Pfam" id="PF00408">
    <property type="entry name" value="PGM_PMM_IV"/>
    <property type="match status" value="1"/>
</dbReference>
<dbReference type="STRING" id="1120975.SAMN02746064_01100"/>
<keyword evidence="15" id="KW-1185">Reference proteome</keyword>
<evidence type="ECO:0000259" key="10">
    <source>
        <dbReference type="Pfam" id="PF00408"/>
    </source>
</evidence>
<dbReference type="InterPro" id="IPR036900">
    <property type="entry name" value="A-D-PHexomutase_C_sf"/>
</dbReference>
<evidence type="ECO:0000256" key="5">
    <source>
        <dbReference type="ARBA" id="ARBA00022553"/>
    </source>
</evidence>
<dbReference type="CDD" id="cd05799">
    <property type="entry name" value="PGM2"/>
    <property type="match status" value="1"/>
</dbReference>
<dbReference type="PANTHER" id="PTHR45745">
    <property type="entry name" value="PHOSPHOMANNOMUTASE 45A"/>
    <property type="match status" value="1"/>
</dbReference>
<feature type="domain" description="Alpha-D-phosphohexomutase alpha/beta/alpha" evidence="12">
    <location>
        <begin position="211"/>
        <end position="317"/>
    </location>
</feature>
<dbReference type="Pfam" id="PF02880">
    <property type="entry name" value="PGM_PMM_III"/>
    <property type="match status" value="1"/>
</dbReference>
<evidence type="ECO:0000259" key="12">
    <source>
        <dbReference type="Pfam" id="PF02879"/>
    </source>
</evidence>
<reference evidence="14 15" key="1">
    <citation type="submission" date="2016-11" db="EMBL/GenBank/DDBJ databases">
        <authorList>
            <person name="Jaros S."/>
            <person name="Januszkiewicz K."/>
            <person name="Wedrychowicz H."/>
        </authorList>
    </citation>
    <scope>NUCLEOTIDE SEQUENCE [LARGE SCALE GENOMIC DNA]</scope>
    <source>
        <strain evidence="14 15">DSM 14828</strain>
    </source>
</reference>
<evidence type="ECO:0000256" key="3">
    <source>
        <dbReference type="ARBA" id="ARBA00010231"/>
    </source>
</evidence>
<dbReference type="InterPro" id="IPR016055">
    <property type="entry name" value="A-D-PHexomutase_a/b/a-I/II/III"/>
</dbReference>
<dbReference type="InterPro" id="IPR005843">
    <property type="entry name" value="A-D-PHexomutase_C"/>
</dbReference>
<dbReference type="EC" id="5.4.2.2" evidence="4"/>
<dbReference type="Pfam" id="PF02879">
    <property type="entry name" value="PGM_PMM_II"/>
    <property type="match status" value="1"/>
</dbReference>
<proteinExistence type="inferred from homology"/>
<dbReference type="InterPro" id="IPR005845">
    <property type="entry name" value="A-D-PHexomutase_a/b/a-II"/>
</dbReference>
<evidence type="ECO:0000256" key="1">
    <source>
        <dbReference type="ARBA" id="ARBA00000443"/>
    </source>
</evidence>
<protein>
    <recommendedName>
        <fullName evidence="4">phosphoglucomutase (alpha-D-glucose-1,6-bisphosphate-dependent)</fullName>
        <ecNumber evidence="4">5.4.2.2</ecNumber>
    </recommendedName>
</protein>
<evidence type="ECO:0000256" key="6">
    <source>
        <dbReference type="ARBA" id="ARBA00022723"/>
    </source>
</evidence>